<keyword evidence="3" id="KW-1185">Reference proteome</keyword>
<dbReference type="PROSITE" id="PS51257">
    <property type="entry name" value="PROKAR_LIPOPROTEIN"/>
    <property type="match status" value="1"/>
</dbReference>
<protein>
    <submittedName>
        <fullName evidence="2">MCE family protein</fullName>
    </submittedName>
</protein>
<proteinExistence type="predicted"/>
<reference evidence="2 3" key="1">
    <citation type="submission" date="2022-06" db="EMBL/GenBank/DDBJ databases">
        <title>Paraconexibacter antarcticus.</title>
        <authorList>
            <person name="Kim C.S."/>
        </authorList>
    </citation>
    <scope>NUCLEOTIDE SEQUENCE [LARGE SCALE GENOMIC DNA]</scope>
    <source>
        <strain evidence="2 3">02-257</strain>
    </source>
</reference>
<evidence type="ECO:0000313" key="3">
    <source>
        <dbReference type="Proteomes" id="UP001056035"/>
    </source>
</evidence>
<dbReference type="Pfam" id="PF02470">
    <property type="entry name" value="MlaD"/>
    <property type="match status" value="1"/>
</dbReference>
<dbReference type="InterPro" id="IPR003399">
    <property type="entry name" value="Mce/MlaD"/>
</dbReference>
<evidence type="ECO:0000259" key="1">
    <source>
        <dbReference type="Pfam" id="PF02470"/>
    </source>
</evidence>
<dbReference type="PANTHER" id="PTHR33371">
    <property type="entry name" value="INTERMEMBRANE PHOSPHOLIPID TRANSPORT SYSTEM BINDING PROTEIN MLAD-RELATED"/>
    <property type="match status" value="1"/>
</dbReference>
<dbReference type="EMBL" id="CP098502">
    <property type="protein sequence ID" value="UTI65753.1"/>
    <property type="molecule type" value="Genomic_DNA"/>
</dbReference>
<gene>
    <name evidence="2" type="ORF">NBH00_05945</name>
</gene>
<name>A0ABY5DUS1_9ACTN</name>
<evidence type="ECO:0000313" key="2">
    <source>
        <dbReference type="EMBL" id="UTI65753.1"/>
    </source>
</evidence>
<dbReference type="PANTHER" id="PTHR33371:SF4">
    <property type="entry name" value="INTERMEMBRANE PHOSPHOLIPID TRANSPORT SYSTEM BINDING PROTEIN MLAD"/>
    <property type="match status" value="1"/>
</dbReference>
<accession>A0ABY5DUS1</accession>
<dbReference type="InterPro" id="IPR052336">
    <property type="entry name" value="MlaD_Phospholipid_Transporter"/>
</dbReference>
<organism evidence="2 3">
    <name type="scientific">Paraconexibacter antarcticus</name>
    <dbReference type="NCBI Taxonomy" id="2949664"/>
    <lineage>
        <taxon>Bacteria</taxon>
        <taxon>Bacillati</taxon>
        <taxon>Actinomycetota</taxon>
        <taxon>Thermoleophilia</taxon>
        <taxon>Solirubrobacterales</taxon>
        <taxon>Paraconexibacteraceae</taxon>
        <taxon>Paraconexibacter</taxon>
    </lineage>
</organism>
<feature type="domain" description="Mce/MlaD" evidence="1">
    <location>
        <begin position="41"/>
        <end position="120"/>
    </location>
</feature>
<sequence length="515" mass="55418">MPKQAPTLGRILTMVGFALSCFGLLLFLWLAFGGPVPLQAKGYRFTTSFAEATQLAKEADVRISGVSVGKVKAIDPDKKTGRARTVIQIDPKYAPIAKDTRAILRQKTLLGETYVELTPGNGKRAGWVADGGTLPDGQVAATVELDEIFRAFDPRTRAAFQNWMQQLAIGTTARGRDINDALGNLAPFAEDTNNLLEILNTQSAAVRRLVRNTGVVFDALSERRGQLASLIQNGNTVFATTARRDRELQDTFRALPTFEKESTATLNRLTTFARATNPLITQLRPAARQISPTLVDLSALAPDLKALFRDLDPLIKVSKTGLPATQKFLDELHPVLGEIDPVLRQLNPILSFLGLYKREITSFFANTVASTQSVNQAAGDPNPVHYLRTTNPINLENLALYSKRLSTNRPNPYAQPGMFDKLATGLEVYEDRQCKNGPLPVLAPLTGIAQLLGGSALATQLKSVLSSVGAGSGAGTPAPPCIKQAPFTVNGHTSTFPQVTASGGAVARGAHTAKR</sequence>
<dbReference type="Proteomes" id="UP001056035">
    <property type="component" value="Chromosome"/>
</dbReference>
<dbReference type="RefSeq" id="WP_254572431.1">
    <property type="nucleotide sequence ID" value="NZ_CP098502.1"/>
</dbReference>